<dbReference type="GO" id="GO:0008820">
    <property type="term" value="F:cobinamide phosphate guanylyltransferase activity"/>
    <property type="evidence" value="ECO:0007669"/>
    <property type="project" value="UniProtKB-UniRule"/>
</dbReference>
<evidence type="ECO:0000256" key="11">
    <source>
        <dbReference type="ARBA" id="ARBA00022777"/>
    </source>
</evidence>
<comment type="similarity">
    <text evidence="7 14">Belongs to the CobU/CobP family.</text>
</comment>
<dbReference type="OrthoDB" id="9788370at2"/>
<keyword evidence="10 14" id="KW-0547">Nucleotide-binding</keyword>
<dbReference type="UniPathway" id="UPA00148">
    <property type="reaction ID" value="UER00236"/>
</dbReference>
<reference evidence="18" key="1">
    <citation type="submission" date="2015-07" db="EMBL/GenBank/DDBJ databases">
        <title>Draft Genome Sequence of Roseovarius tolerans EL-164, a producer of N-Acylated Alanine Methyl Esters (NAMEs).</title>
        <authorList>
            <person name="Voget S."/>
            <person name="Bruns H."/>
            <person name="Wagner-Doebler I."/>
            <person name="Schulz S."/>
            <person name="Daniel R."/>
        </authorList>
    </citation>
    <scope>NUCLEOTIDE SEQUENCE [LARGE SCALE GENOMIC DNA]</scope>
    <source>
        <strain evidence="18">EL-164</strain>
    </source>
</reference>
<evidence type="ECO:0000256" key="2">
    <source>
        <dbReference type="ARBA" id="ARBA00000711"/>
    </source>
</evidence>
<evidence type="ECO:0000256" key="1">
    <source>
        <dbReference type="ARBA" id="ARBA00000312"/>
    </source>
</evidence>
<comment type="pathway">
    <text evidence="5 14">Cofactor biosynthesis; adenosylcobalamin biosynthesis; adenosylcobalamin from cob(II)yrinate a,c-diamide: step 6/7.</text>
</comment>
<dbReference type="AlphaFoldDB" id="A0A0L6CST1"/>
<dbReference type="InterPro" id="IPR003203">
    <property type="entry name" value="CobU/CobP"/>
</dbReference>
<organism evidence="17 18">
    <name type="scientific">Roseovarius tolerans</name>
    <dbReference type="NCBI Taxonomy" id="74031"/>
    <lineage>
        <taxon>Bacteria</taxon>
        <taxon>Pseudomonadati</taxon>
        <taxon>Pseudomonadota</taxon>
        <taxon>Alphaproteobacteria</taxon>
        <taxon>Rhodobacterales</taxon>
        <taxon>Roseobacteraceae</taxon>
        <taxon>Roseovarius</taxon>
    </lineage>
</organism>
<evidence type="ECO:0000256" key="13">
    <source>
        <dbReference type="ARBA" id="ARBA00023134"/>
    </source>
</evidence>
<dbReference type="EC" id="2.7.1.156" evidence="14"/>
<dbReference type="EC" id="2.7.7.62" evidence="14"/>
<dbReference type="GO" id="GO:0043752">
    <property type="term" value="F:adenosylcobinamide kinase activity"/>
    <property type="evidence" value="ECO:0007669"/>
    <property type="project" value="UniProtKB-EC"/>
</dbReference>
<evidence type="ECO:0000256" key="16">
    <source>
        <dbReference type="PIRSR" id="PIRSR006135-2"/>
    </source>
</evidence>
<evidence type="ECO:0000256" key="8">
    <source>
        <dbReference type="ARBA" id="ARBA00022573"/>
    </source>
</evidence>
<feature type="binding site" evidence="16">
    <location>
        <position position="63"/>
    </location>
    <ligand>
        <name>GTP</name>
        <dbReference type="ChEBI" id="CHEBI:37565"/>
    </ligand>
</feature>
<comment type="caution">
    <text evidence="17">The sequence shown here is derived from an EMBL/GenBank/DDBJ whole genome shotgun (WGS) entry which is preliminary data.</text>
</comment>
<dbReference type="Gene3D" id="3.40.50.300">
    <property type="entry name" value="P-loop containing nucleotide triphosphate hydrolases"/>
    <property type="match status" value="1"/>
</dbReference>
<dbReference type="PANTHER" id="PTHR34848">
    <property type="match status" value="1"/>
</dbReference>
<dbReference type="PATRIC" id="fig|74031.6.peg.2693"/>
<accession>A0A0L6CST1</accession>
<keyword evidence="13 14" id="KW-0342">GTP-binding</keyword>
<evidence type="ECO:0000256" key="7">
    <source>
        <dbReference type="ARBA" id="ARBA00007490"/>
    </source>
</evidence>
<evidence type="ECO:0000256" key="10">
    <source>
        <dbReference type="ARBA" id="ARBA00022741"/>
    </source>
</evidence>
<dbReference type="PANTHER" id="PTHR34848:SF1">
    <property type="entry name" value="BIFUNCTIONAL ADENOSYLCOBALAMIN BIOSYNTHESIS PROTEIN COBU"/>
    <property type="match status" value="1"/>
</dbReference>
<comment type="function">
    <text evidence="4 14">Catalyzes ATP-dependent phosphorylation of adenosylcobinamide and addition of GMP to adenosylcobinamide phosphate.</text>
</comment>
<keyword evidence="11 14" id="KW-0418">Kinase</keyword>
<protein>
    <recommendedName>
        <fullName evidence="14">Bifunctional adenosylcobalamin biosynthesis protein</fullName>
        <ecNumber evidence="14">2.7.1.156</ecNumber>
        <ecNumber evidence="14">2.7.7.62</ecNumber>
    </recommendedName>
</protein>
<evidence type="ECO:0000256" key="6">
    <source>
        <dbReference type="ARBA" id="ARBA00005159"/>
    </source>
</evidence>
<evidence type="ECO:0000256" key="4">
    <source>
        <dbReference type="ARBA" id="ARBA00003889"/>
    </source>
</evidence>
<dbReference type="SUPFAM" id="SSF52540">
    <property type="entry name" value="P-loop containing nucleoside triphosphate hydrolases"/>
    <property type="match status" value="1"/>
</dbReference>
<proteinExistence type="inferred from homology"/>
<evidence type="ECO:0000256" key="14">
    <source>
        <dbReference type="PIRNR" id="PIRNR006135"/>
    </source>
</evidence>
<dbReference type="GO" id="GO:0005524">
    <property type="term" value="F:ATP binding"/>
    <property type="evidence" value="ECO:0007669"/>
    <property type="project" value="UniProtKB-UniRule"/>
</dbReference>
<dbReference type="GO" id="GO:0005525">
    <property type="term" value="F:GTP binding"/>
    <property type="evidence" value="ECO:0007669"/>
    <property type="project" value="UniProtKB-UniRule"/>
</dbReference>
<feature type="active site" description="GMP-histidine intermediate" evidence="15">
    <location>
        <position position="51"/>
    </location>
</feature>
<keyword evidence="18" id="KW-1185">Reference proteome</keyword>
<dbReference type="PIRSF" id="PIRSF006135">
    <property type="entry name" value="CobU"/>
    <property type="match status" value="1"/>
</dbReference>
<keyword evidence="9 14" id="KW-0808">Transferase</keyword>
<dbReference type="InterPro" id="IPR027417">
    <property type="entry name" value="P-loop_NTPase"/>
</dbReference>
<sequence length="173" mass="18187">MLPSLTLVLGGAASGKSAYAERLVIAHGGARVYLATAEAHDAEMRAKLDRHRARRGPDWRTIEAPRDPGPALGQVGPEDVVLLDCATMWLSNHLLDEGDLTQAEVALFHALDTCAAPVVVVSNEVGLSVVPDNALARRFQNAQGALNQHLAARAGLVVNVIAGLPQVLKGALP</sequence>
<feature type="binding site" evidence="16">
    <location>
        <begin position="10"/>
        <end position="17"/>
    </location>
    <ligand>
        <name>GTP</name>
        <dbReference type="ChEBI" id="CHEBI:37565"/>
    </ligand>
</feature>
<feature type="binding site" evidence="16">
    <location>
        <position position="84"/>
    </location>
    <ligand>
        <name>GTP</name>
        <dbReference type="ChEBI" id="CHEBI:37565"/>
    </ligand>
</feature>
<dbReference type="GO" id="GO:0009236">
    <property type="term" value="P:cobalamin biosynthetic process"/>
    <property type="evidence" value="ECO:0007669"/>
    <property type="project" value="UniProtKB-UniRule"/>
</dbReference>
<comment type="catalytic activity">
    <reaction evidence="3">
        <text>adenosylcob(III)inamide + GTP = adenosylcob(III)inamide phosphate + GDP + H(+)</text>
        <dbReference type="Rhea" id="RHEA:15765"/>
        <dbReference type="ChEBI" id="CHEBI:2480"/>
        <dbReference type="ChEBI" id="CHEBI:15378"/>
        <dbReference type="ChEBI" id="CHEBI:37565"/>
        <dbReference type="ChEBI" id="CHEBI:58189"/>
        <dbReference type="ChEBI" id="CHEBI:58502"/>
        <dbReference type="EC" id="2.7.1.156"/>
    </reaction>
</comment>
<comment type="catalytic activity">
    <reaction evidence="2 14">
        <text>adenosylcob(III)inamide phosphate + GTP + H(+) = adenosylcob(III)inamide-GDP + diphosphate</text>
        <dbReference type="Rhea" id="RHEA:22712"/>
        <dbReference type="ChEBI" id="CHEBI:15378"/>
        <dbReference type="ChEBI" id="CHEBI:33019"/>
        <dbReference type="ChEBI" id="CHEBI:37565"/>
        <dbReference type="ChEBI" id="CHEBI:58502"/>
        <dbReference type="ChEBI" id="CHEBI:60487"/>
        <dbReference type="EC" id="2.7.7.62"/>
    </reaction>
</comment>
<dbReference type="RefSeq" id="WP_050663505.1">
    <property type="nucleotide sequence ID" value="NZ_CP118494.1"/>
</dbReference>
<feature type="binding site" evidence="16">
    <location>
        <begin position="35"/>
        <end position="37"/>
    </location>
    <ligand>
        <name>GTP</name>
        <dbReference type="ChEBI" id="CHEBI:37565"/>
    </ligand>
</feature>
<feature type="binding site" evidence="16">
    <location>
        <begin position="52"/>
        <end position="55"/>
    </location>
    <ligand>
        <name>GTP</name>
        <dbReference type="ChEBI" id="CHEBI:37565"/>
    </ligand>
</feature>
<evidence type="ECO:0000256" key="12">
    <source>
        <dbReference type="ARBA" id="ARBA00022840"/>
    </source>
</evidence>
<dbReference type="EMBL" id="LGVV01000039">
    <property type="protein sequence ID" value="KNX40824.1"/>
    <property type="molecule type" value="Genomic_DNA"/>
</dbReference>
<dbReference type="Pfam" id="PF02283">
    <property type="entry name" value="CobU"/>
    <property type="match status" value="1"/>
</dbReference>
<dbReference type="NCBIfam" id="NF004469">
    <property type="entry name" value="PRK05800.1"/>
    <property type="match status" value="1"/>
</dbReference>
<evidence type="ECO:0000256" key="15">
    <source>
        <dbReference type="PIRSR" id="PIRSR006135-1"/>
    </source>
</evidence>
<evidence type="ECO:0000313" key="18">
    <source>
        <dbReference type="Proteomes" id="UP000037046"/>
    </source>
</evidence>
<evidence type="ECO:0000256" key="9">
    <source>
        <dbReference type="ARBA" id="ARBA00022679"/>
    </source>
</evidence>
<comment type="pathway">
    <text evidence="6 14">Cofactor biosynthesis; adenosylcobalamin biosynthesis; adenosylcobalamin from cob(II)yrinate a,c-diamide: step 5/7.</text>
</comment>
<evidence type="ECO:0000313" key="17">
    <source>
        <dbReference type="EMBL" id="KNX40824.1"/>
    </source>
</evidence>
<dbReference type="CDD" id="cd00544">
    <property type="entry name" value="CobU"/>
    <property type="match status" value="1"/>
</dbReference>
<keyword evidence="8 14" id="KW-0169">Cobalamin biosynthesis</keyword>
<keyword evidence="12 14" id="KW-0067">ATP-binding</keyword>
<gene>
    <name evidence="17" type="primary">cobP</name>
    <name evidence="17" type="ORF">ROTO_26420</name>
</gene>
<comment type="catalytic activity">
    <reaction evidence="1 14">
        <text>adenosylcob(III)inamide + ATP = adenosylcob(III)inamide phosphate + ADP + H(+)</text>
        <dbReference type="Rhea" id="RHEA:15769"/>
        <dbReference type="ChEBI" id="CHEBI:2480"/>
        <dbReference type="ChEBI" id="CHEBI:15378"/>
        <dbReference type="ChEBI" id="CHEBI:30616"/>
        <dbReference type="ChEBI" id="CHEBI:58502"/>
        <dbReference type="ChEBI" id="CHEBI:456216"/>
        <dbReference type="EC" id="2.7.1.156"/>
    </reaction>
</comment>
<name>A0A0L6CST1_9RHOB</name>
<dbReference type="Proteomes" id="UP000037046">
    <property type="component" value="Unassembled WGS sequence"/>
</dbReference>
<evidence type="ECO:0000256" key="3">
    <source>
        <dbReference type="ARBA" id="ARBA00001522"/>
    </source>
</evidence>
<evidence type="ECO:0000256" key="5">
    <source>
        <dbReference type="ARBA" id="ARBA00004692"/>
    </source>
</evidence>
<dbReference type="STRING" id="74031.SAMN04488077_10750"/>